<comment type="subcellular location">
    <subcellularLocation>
        <location evidence="1">Secreted</location>
    </subcellularLocation>
</comment>
<evidence type="ECO:0000256" key="4">
    <source>
        <dbReference type="SAM" id="SignalP"/>
    </source>
</evidence>
<feature type="domain" description="Hemicentin-1-like von Willebrand factor A" evidence="5">
    <location>
        <begin position="38"/>
        <end position="111"/>
    </location>
</feature>
<evidence type="ECO:0000256" key="2">
    <source>
        <dbReference type="ARBA" id="ARBA00022525"/>
    </source>
</evidence>
<accession>A0A671PGV1</accession>
<evidence type="ECO:0000256" key="1">
    <source>
        <dbReference type="ARBA" id="ARBA00004613"/>
    </source>
</evidence>
<dbReference type="Pfam" id="PF25106">
    <property type="entry name" value="VWA_4"/>
    <property type="match status" value="1"/>
</dbReference>
<feature type="signal peptide" evidence="4">
    <location>
        <begin position="1"/>
        <end position="19"/>
    </location>
</feature>
<keyword evidence="7" id="KW-1185">Reference proteome</keyword>
<dbReference type="InterPro" id="IPR056861">
    <property type="entry name" value="HMCN1-like_VWA"/>
</dbReference>
<organism evidence="6 7">
    <name type="scientific">Sinocyclocheilus anshuiensis</name>
    <dbReference type="NCBI Taxonomy" id="1608454"/>
    <lineage>
        <taxon>Eukaryota</taxon>
        <taxon>Metazoa</taxon>
        <taxon>Chordata</taxon>
        <taxon>Craniata</taxon>
        <taxon>Vertebrata</taxon>
        <taxon>Euteleostomi</taxon>
        <taxon>Actinopterygii</taxon>
        <taxon>Neopterygii</taxon>
        <taxon>Teleostei</taxon>
        <taxon>Ostariophysi</taxon>
        <taxon>Cypriniformes</taxon>
        <taxon>Cyprinidae</taxon>
        <taxon>Cyprininae</taxon>
        <taxon>Sinocyclocheilus</taxon>
    </lineage>
</organism>
<keyword evidence="2" id="KW-0964">Secreted</keyword>
<evidence type="ECO:0000313" key="7">
    <source>
        <dbReference type="Proteomes" id="UP000472260"/>
    </source>
</evidence>
<dbReference type="Ensembl" id="ENSSANT00000058890.1">
    <property type="protein sequence ID" value="ENSSANP00000055339.1"/>
    <property type="gene ID" value="ENSSANG00000027725.1"/>
</dbReference>
<evidence type="ECO:0000313" key="6">
    <source>
        <dbReference type="Ensembl" id="ENSSANP00000055339.1"/>
    </source>
</evidence>
<proteinExistence type="predicted"/>
<keyword evidence="3 4" id="KW-0732">Signal</keyword>
<evidence type="ECO:0000259" key="5">
    <source>
        <dbReference type="Pfam" id="PF25106"/>
    </source>
</evidence>
<reference evidence="6" key="1">
    <citation type="submission" date="2025-08" db="UniProtKB">
        <authorList>
            <consortium name="Ensembl"/>
        </authorList>
    </citation>
    <scope>IDENTIFICATION</scope>
</reference>
<protein>
    <recommendedName>
        <fullName evidence="5">Hemicentin-1-like von Willebrand factor A domain-containing protein</fullName>
    </recommendedName>
</protein>
<dbReference type="Proteomes" id="UP000472260">
    <property type="component" value="Unassembled WGS sequence"/>
</dbReference>
<dbReference type="PANTHER" id="PTHR14905">
    <property type="entry name" value="NG37"/>
    <property type="match status" value="1"/>
</dbReference>
<name>A0A671PGV1_9TELE</name>
<reference evidence="6" key="2">
    <citation type="submission" date="2025-09" db="UniProtKB">
        <authorList>
            <consortium name="Ensembl"/>
        </authorList>
    </citation>
    <scope>IDENTIFICATION</scope>
</reference>
<dbReference type="InterPro" id="IPR052577">
    <property type="entry name" value="VWA7"/>
</dbReference>
<feature type="chain" id="PRO_5025656177" description="Hemicentin-1-like von Willebrand factor A domain-containing protein" evidence="4">
    <location>
        <begin position="20"/>
        <end position="115"/>
    </location>
</feature>
<evidence type="ECO:0000256" key="3">
    <source>
        <dbReference type="ARBA" id="ARBA00022729"/>
    </source>
</evidence>
<dbReference type="PANTHER" id="PTHR14905:SF7">
    <property type="entry name" value="VON WILLEBRAND FACTOR A DOMAIN-CONTAINING PROTEIN 7"/>
    <property type="match status" value="1"/>
</dbReference>
<sequence length="115" mass="12746">MNQFIVSFLILALTTSALSSSVSPEKRHSGADDSASTLAFVFDVTGSMYDDLKQVIDGASRILERTLSRRTRPIKNFVLVPFHDPDIGPVSITTDPKKFQKDLQELFVQVGTSRE</sequence>
<dbReference type="AlphaFoldDB" id="A0A671PGV1"/>